<proteinExistence type="predicted"/>
<dbReference type="EMBL" id="SNRY01002471">
    <property type="protein sequence ID" value="KAA6324948.1"/>
    <property type="molecule type" value="Genomic_DNA"/>
</dbReference>
<organism evidence="1">
    <name type="scientific">termite gut metagenome</name>
    <dbReference type="NCBI Taxonomy" id="433724"/>
    <lineage>
        <taxon>unclassified sequences</taxon>
        <taxon>metagenomes</taxon>
        <taxon>organismal metagenomes</taxon>
    </lineage>
</organism>
<dbReference type="AlphaFoldDB" id="A0A5J4QUW6"/>
<protein>
    <submittedName>
        <fullName evidence="1">Uncharacterized protein</fullName>
    </submittedName>
</protein>
<comment type="caution">
    <text evidence="1">The sequence shown here is derived from an EMBL/GenBank/DDBJ whole genome shotgun (WGS) entry which is preliminary data.</text>
</comment>
<accession>A0A5J4QUW6</accession>
<feature type="non-terminal residue" evidence="1">
    <location>
        <position position="1"/>
    </location>
</feature>
<name>A0A5J4QUW6_9ZZZZ</name>
<reference evidence="1" key="1">
    <citation type="submission" date="2019-03" db="EMBL/GenBank/DDBJ databases">
        <title>Single cell metagenomics reveals metabolic interactions within the superorganism composed of flagellate Streblomastix strix and complex community of Bacteroidetes bacteria on its surface.</title>
        <authorList>
            <person name="Treitli S.C."/>
            <person name="Kolisko M."/>
            <person name="Husnik F."/>
            <person name="Keeling P."/>
            <person name="Hampl V."/>
        </authorList>
    </citation>
    <scope>NUCLEOTIDE SEQUENCE</scope>
    <source>
        <strain evidence="1">STM</strain>
    </source>
</reference>
<sequence>PLIQHKLSDMISSMGVTVVTEDMVRGEDVGNTAKTFLVSQWAPTCFSYIQISRI</sequence>
<evidence type="ECO:0000313" key="1">
    <source>
        <dbReference type="EMBL" id="KAA6324948.1"/>
    </source>
</evidence>
<gene>
    <name evidence="1" type="ORF">EZS27_025784</name>
</gene>